<organism evidence="4 5">
    <name type="scientific">Kitasatospora paracochleata</name>
    <dbReference type="NCBI Taxonomy" id="58354"/>
    <lineage>
        <taxon>Bacteria</taxon>
        <taxon>Bacillati</taxon>
        <taxon>Actinomycetota</taxon>
        <taxon>Actinomycetes</taxon>
        <taxon>Kitasatosporales</taxon>
        <taxon>Streptomycetaceae</taxon>
        <taxon>Kitasatospora</taxon>
    </lineage>
</organism>
<dbReference type="RefSeq" id="WP_253795903.1">
    <property type="nucleotide sequence ID" value="NZ_BAAAUB010000061.1"/>
</dbReference>
<sequence length="294" mass="30437">MPRERTDQEAFSLVRPYVADVVVYDGTLADPEPAADGERQAIFPPLPPAGGNDIGLYTFETFEAVPAPSTAGTDRPTGQARRAADRRRILLTSGLGLAGCLMAVVAPLAVVSRENRLSAALTEVLEVPPEPALPDSSALPALRTPTPGRTTVPSGRPSSGRAATGAPSESPARTAAAAGGDSAQSAPLPPTGEPGTAGPVAQSPTPQPTDSGSAPARALKQGDSGPEVRALQEQLTRAGCGKGRWTPTGTFDDTTLRMLRQFQGTSPDLRSEAQAGEYGPRTRARLEKRAARTC</sequence>
<protein>
    <submittedName>
        <fullName evidence="4">Peptidoglycan hydrolase-like protein with peptidoglycan-binding domain</fullName>
    </submittedName>
</protein>
<evidence type="ECO:0000259" key="3">
    <source>
        <dbReference type="Pfam" id="PF01471"/>
    </source>
</evidence>
<keyword evidence="2" id="KW-0472">Membrane</keyword>
<keyword evidence="5" id="KW-1185">Reference proteome</keyword>
<dbReference type="InterPro" id="IPR036366">
    <property type="entry name" value="PGBDSf"/>
</dbReference>
<dbReference type="EMBL" id="JAMZDX010000002">
    <property type="protein sequence ID" value="MCP2308971.1"/>
    <property type="molecule type" value="Genomic_DNA"/>
</dbReference>
<proteinExistence type="predicted"/>
<dbReference type="SUPFAM" id="SSF47090">
    <property type="entry name" value="PGBD-like"/>
    <property type="match status" value="1"/>
</dbReference>
<reference evidence="4 5" key="1">
    <citation type="submission" date="2022-06" db="EMBL/GenBank/DDBJ databases">
        <title>Sequencing the genomes of 1000 actinobacteria strains.</title>
        <authorList>
            <person name="Klenk H.-P."/>
        </authorList>
    </citation>
    <scope>NUCLEOTIDE SEQUENCE [LARGE SCALE GENOMIC DNA]</scope>
    <source>
        <strain evidence="4 5">DSM 41656</strain>
    </source>
</reference>
<name>A0ABT1IVN8_9ACTN</name>
<keyword evidence="2" id="KW-1133">Transmembrane helix</keyword>
<dbReference type="InterPro" id="IPR036365">
    <property type="entry name" value="PGBD-like_sf"/>
</dbReference>
<evidence type="ECO:0000313" key="5">
    <source>
        <dbReference type="Proteomes" id="UP001206483"/>
    </source>
</evidence>
<evidence type="ECO:0000256" key="2">
    <source>
        <dbReference type="SAM" id="Phobius"/>
    </source>
</evidence>
<feature type="compositionally biased region" description="Polar residues" evidence="1">
    <location>
        <begin position="202"/>
        <end position="212"/>
    </location>
</feature>
<evidence type="ECO:0000313" key="4">
    <source>
        <dbReference type="EMBL" id="MCP2308971.1"/>
    </source>
</evidence>
<dbReference type="InterPro" id="IPR002477">
    <property type="entry name" value="Peptidoglycan-bd-like"/>
</dbReference>
<keyword evidence="2" id="KW-0812">Transmembrane</keyword>
<feature type="compositionally biased region" description="Basic and acidic residues" evidence="1">
    <location>
        <begin position="284"/>
        <end position="294"/>
    </location>
</feature>
<feature type="transmembrane region" description="Helical" evidence="2">
    <location>
        <begin position="89"/>
        <end position="110"/>
    </location>
</feature>
<feature type="region of interest" description="Disordered" evidence="1">
    <location>
        <begin position="129"/>
        <end position="294"/>
    </location>
</feature>
<dbReference type="Pfam" id="PF01471">
    <property type="entry name" value="PG_binding_1"/>
    <property type="match status" value="1"/>
</dbReference>
<dbReference type="Gene3D" id="1.10.101.10">
    <property type="entry name" value="PGBD-like superfamily/PGBD"/>
    <property type="match status" value="1"/>
</dbReference>
<feature type="domain" description="Peptidoglycan binding-like" evidence="3">
    <location>
        <begin position="224"/>
        <end position="264"/>
    </location>
</feature>
<feature type="compositionally biased region" description="Polar residues" evidence="1">
    <location>
        <begin position="147"/>
        <end position="157"/>
    </location>
</feature>
<accession>A0ABT1IVN8</accession>
<feature type="compositionally biased region" description="Low complexity" evidence="1">
    <location>
        <begin position="166"/>
        <end position="186"/>
    </location>
</feature>
<evidence type="ECO:0000256" key="1">
    <source>
        <dbReference type="SAM" id="MobiDB-lite"/>
    </source>
</evidence>
<gene>
    <name evidence="4" type="ORF">FHR36_002095</name>
</gene>
<dbReference type="Proteomes" id="UP001206483">
    <property type="component" value="Unassembled WGS sequence"/>
</dbReference>
<comment type="caution">
    <text evidence="4">The sequence shown here is derived from an EMBL/GenBank/DDBJ whole genome shotgun (WGS) entry which is preliminary data.</text>
</comment>